<evidence type="ECO:0000256" key="1">
    <source>
        <dbReference type="SAM" id="MobiDB-lite"/>
    </source>
</evidence>
<dbReference type="EMBL" id="EQ983067">
    <property type="protein sequence ID" value="EEF24205.1"/>
    <property type="molecule type" value="Genomic_DNA"/>
</dbReference>
<keyword evidence="3" id="KW-1185">Reference proteome</keyword>
<sequence>MRLTSSEGGRRPFHLGQLLPEQPGGTEPHRSMQAQERPEAQFDHHRLRSPCACGPGRDRCKRQRPLSSMRTPRARLSPARGDASADRVATHGPRSPSSTSELATMYAPSAVTASGCLISLSGPESFLRTGSMYLQQDTVFGIPPSANPTRFHAASILQQSTSHCRG</sequence>
<protein>
    <submittedName>
        <fullName evidence="2">Uncharacterized protein</fullName>
    </submittedName>
</protein>
<reference evidence="3" key="1">
    <citation type="journal article" date="2010" name="Nat. Biotechnol.">
        <title>Draft genome sequence of the oilseed species Ricinus communis.</title>
        <authorList>
            <person name="Chan A.P."/>
            <person name="Crabtree J."/>
            <person name="Zhao Q."/>
            <person name="Lorenzi H."/>
            <person name="Orvis J."/>
            <person name="Puiu D."/>
            <person name="Melake-Berhan A."/>
            <person name="Jones K.M."/>
            <person name="Redman J."/>
            <person name="Chen G."/>
            <person name="Cahoon E.B."/>
            <person name="Gedil M."/>
            <person name="Stanke M."/>
            <person name="Haas B.J."/>
            <person name="Wortman J.R."/>
            <person name="Fraser-Liggett C.M."/>
            <person name="Ravel J."/>
            <person name="Rabinowicz P.D."/>
        </authorList>
    </citation>
    <scope>NUCLEOTIDE SEQUENCE [LARGE SCALE GENOMIC DNA]</scope>
    <source>
        <strain evidence="3">cv. Hale</strain>
    </source>
</reference>
<accession>B9TIV9</accession>
<dbReference type="AlphaFoldDB" id="B9TIV9"/>
<dbReference type="Proteomes" id="UP000008311">
    <property type="component" value="Unassembled WGS sequence"/>
</dbReference>
<proteinExistence type="predicted"/>
<organism evidence="2 3">
    <name type="scientific">Ricinus communis</name>
    <name type="common">Castor bean</name>
    <dbReference type="NCBI Taxonomy" id="3988"/>
    <lineage>
        <taxon>Eukaryota</taxon>
        <taxon>Viridiplantae</taxon>
        <taxon>Streptophyta</taxon>
        <taxon>Embryophyta</taxon>
        <taxon>Tracheophyta</taxon>
        <taxon>Spermatophyta</taxon>
        <taxon>Magnoliopsida</taxon>
        <taxon>eudicotyledons</taxon>
        <taxon>Gunneridae</taxon>
        <taxon>Pentapetalae</taxon>
        <taxon>rosids</taxon>
        <taxon>fabids</taxon>
        <taxon>Malpighiales</taxon>
        <taxon>Euphorbiaceae</taxon>
        <taxon>Acalyphoideae</taxon>
        <taxon>Acalypheae</taxon>
        <taxon>Ricinus</taxon>
    </lineage>
</organism>
<evidence type="ECO:0000313" key="3">
    <source>
        <dbReference type="Proteomes" id="UP000008311"/>
    </source>
</evidence>
<gene>
    <name evidence="2" type="ORF">RCOM_2096530</name>
</gene>
<evidence type="ECO:0000313" key="2">
    <source>
        <dbReference type="EMBL" id="EEF24205.1"/>
    </source>
</evidence>
<feature type="region of interest" description="Disordered" evidence="1">
    <location>
        <begin position="1"/>
        <end position="102"/>
    </location>
</feature>
<name>B9TIV9_RICCO</name>
<dbReference type="InParanoid" id="B9TIV9"/>